<dbReference type="EMBL" id="JAVHJO010000001">
    <property type="protein sequence ID" value="KAK6544133.1"/>
    <property type="molecule type" value="Genomic_DNA"/>
</dbReference>
<keyword evidence="2" id="KW-0812">Transmembrane</keyword>
<feature type="region of interest" description="Disordered" evidence="1">
    <location>
        <begin position="1"/>
        <end position="74"/>
    </location>
</feature>
<feature type="transmembrane region" description="Helical" evidence="2">
    <location>
        <begin position="245"/>
        <end position="270"/>
    </location>
</feature>
<evidence type="ECO:0000313" key="4">
    <source>
        <dbReference type="Proteomes" id="UP001365542"/>
    </source>
</evidence>
<organism evidence="3 4">
    <name type="scientific">Orbilia ellipsospora</name>
    <dbReference type="NCBI Taxonomy" id="2528407"/>
    <lineage>
        <taxon>Eukaryota</taxon>
        <taxon>Fungi</taxon>
        <taxon>Dikarya</taxon>
        <taxon>Ascomycota</taxon>
        <taxon>Pezizomycotina</taxon>
        <taxon>Orbiliomycetes</taxon>
        <taxon>Orbiliales</taxon>
        <taxon>Orbiliaceae</taxon>
        <taxon>Orbilia</taxon>
    </lineage>
</organism>
<feature type="region of interest" description="Disordered" evidence="1">
    <location>
        <begin position="308"/>
        <end position="327"/>
    </location>
</feature>
<gene>
    <name evidence="3" type="ORF">TWF694_000841</name>
</gene>
<feature type="compositionally biased region" description="Basic and acidic residues" evidence="1">
    <location>
        <begin position="318"/>
        <end position="327"/>
    </location>
</feature>
<dbReference type="AlphaFoldDB" id="A0AAV9XPZ6"/>
<dbReference type="Proteomes" id="UP001365542">
    <property type="component" value="Unassembled WGS sequence"/>
</dbReference>
<comment type="caution">
    <text evidence="3">The sequence shown here is derived from an EMBL/GenBank/DDBJ whole genome shotgun (WGS) entry which is preliminary data.</text>
</comment>
<feature type="transmembrane region" description="Helical" evidence="2">
    <location>
        <begin position="199"/>
        <end position="225"/>
    </location>
</feature>
<name>A0AAV9XPZ6_9PEZI</name>
<keyword evidence="4" id="KW-1185">Reference proteome</keyword>
<keyword evidence="2" id="KW-1133">Transmembrane helix</keyword>
<evidence type="ECO:0000256" key="1">
    <source>
        <dbReference type="SAM" id="MobiDB-lite"/>
    </source>
</evidence>
<evidence type="ECO:0000313" key="3">
    <source>
        <dbReference type="EMBL" id="KAK6544133.1"/>
    </source>
</evidence>
<feature type="transmembrane region" description="Helical" evidence="2">
    <location>
        <begin position="164"/>
        <end position="187"/>
    </location>
</feature>
<reference evidence="3 4" key="1">
    <citation type="submission" date="2019-10" db="EMBL/GenBank/DDBJ databases">
        <authorList>
            <person name="Palmer J.M."/>
        </authorList>
    </citation>
    <scope>NUCLEOTIDE SEQUENCE [LARGE SCALE GENOMIC DNA]</scope>
    <source>
        <strain evidence="3 4">TWF694</strain>
    </source>
</reference>
<sequence length="327" mass="37037">MADPSIKKTPIVETGSSPAVDPRAIMTPVYSTPAQSVAGREPAPPPMYAPGTVHRPPPSISPSDHGNPSEPDDDYKTININITIKVPSSFHFPCWRRCKRRHQDPPPPSHSIQGIHARDGIPRAEKRRRFLAVVVAIFYLSFIICGAVAWGIKDRAGIWTIPQAPLILETFAPFLDVFVLYSTIIAIKRHQENDKPGFRWFILLVLNVGLFVLHLVVLIFAAIWAENAENYLYWRGRYWHMNHNKIAVAGLMLYNTSTLILIKFILFIAIMRKRSLRQKFSQSVTSIPEFIGQEYRYHSLTGDVDDDATGIENARNPTDQRGRVYLD</sequence>
<evidence type="ECO:0000256" key="2">
    <source>
        <dbReference type="SAM" id="Phobius"/>
    </source>
</evidence>
<protein>
    <submittedName>
        <fullName evidence="3">Uncharacterized protein</fullName>
    </submittedName>
</protein>
<feature type="transmembrane region" description="Helical" evidence="2">
    <location>
        <begin position="130"/>
        <end position="152"/>
    </location>
</feature>
<keyword evidence="2" id="KW-0472">Membrane</keyword>
<proteinExistence type="predicted"/>
<accession>A0AAV9XPZ6</accession>